<proteinExistence type="predicted"/>
<dbReference type="AlphaFoldDB" id="A0A5A7MR50"/>
<protein>
    <submittedName>
        <fullName evidence="1">Uncharacterized protein</fullName>
    </submittedName>
</protein>
<comment type="caution">
    <text evidence="1">The sequence shown here is derived from an EMBL/GenBank/DDBJ whole genome shotgun (WGS) entry which is preliminary data.</text>
</comment>
<gene>
    <name evidence="1" type="ORF">JCM17844_21690</name>
</gene>
<organism evidence="1 2">
    <name type="scientific">Iodidimonas gelatinilytica</name>
    <dbReference type="NCBI Taxonomy" id="1236966"/>
    <lineage>
        <taxon>Bacteria</taxon>
        <taxon>Pseudomonadati</taxon>
        <taxon>Pseudomonadota</taxon>
        <taxon>Alphaproteobacteria</taxon>
        <taxon>Iodidimonadales</taxon>
        <taxon>Iodidimonadaceae</taxon>
        <taxon>Iodidimonas</taxon>
    </lineage>
</organism>
<sequence length="58" mass="6199">MATDVSAFKGEDRDARHLIARASGPAMLVHASGKVIDHNPDASFWPKPWGRATPICAA</sequence>
<reference evidence="1 2" key="1">
    <citation type="submission" date="2019-09" db="EMBL/GenBank/DDBJ databases">
        <title>NBRP : Genome information of microbial organism related human and environment.</title>
        <authorList>
            <person name="Hattori M."/>
            <person name="Oshima K."/>
            <person name="Inaba H."/>
            <person name="Suda W."/>
            <person name="Sakamoto M."/>
            <person name="Iino T."/>
            <person name="Kitahara M."/>
            <person name="Oshida Y."/>
            <person name="Iida T."/>
            <person name="Kudo T."/>
            <person name="Itoh T."/>
            <person name="Ohkuma M."/>
        </authorList>
    </citation>
    <scope>NUCLEOTIDE SEQUENCE [LARGE SCALE GENOMIC DNA]</scope>
    <source>
        <strain evidence="1 2">Hi-2</strain>
    </source>
</reference>
<accession>A0A5A7MR50</accession>
<dbReference type="Proteomes" id="UP000322084">
    <property type="component" value="Unassembled WGS sequence"/>
</dbReference>
<name>A0A5A7MR50_9PROT</name>
<evidence type="ECO:0000313" key="2">
    <source>
        <dbReference type="Proteomes" id="UP000322084"/>
    </source>
</evidence>
<evidence type="ECO:0000313" key="1">
    <source>
        <dbReference type="EMBL" id="GEQ98532.1"/>
    </source>
</evidence>
<dbReference type="EMBL" id="BKCL01000007">
    <property type="protein sequence ID" value="GEQ98532.1"/>
    <property type="molecule type" value="Genomic_DNA"/>
</dbReference>